<evidence type="ECO:0000256" key="1">
    <source>
        <dbReference type="SAM" id="Phobius"/>
    </source>
</evidence>
<keyword evidence="1" id="KW-0472">Membrane</keyword>
<feature type="transmembrane region" description="Helical" evidence="1">
    <location>
        <begin position="74"/>
        <end position="93"/>
    </location>
</feature>
<feature type="transmembrane region" description="Helical" evidence="1">
    <location>
        <begin position="163"/>
        <end position="184"/>
    </location>
</feature>
<feature type="transmembrane region" description="Helical" evidence="1">
    <location>
        <begin position="268"/>
        <end position="286"/>
    </location>
</feature>
<dbReference type="Proteomes" id="UP000241848">
    <property type="component" value="Unassembled WGS sequence"/>
</dbReference>
<feature type="transmembrane region" description="Helical" evidence="1">
    <location>
        <begin position="230"/>
        <end position="248"/>
    </location>
</feature>
<feature type="transmembrane region" description="Helical" evidence="1">
    <location>
        <begin position="321"/>
        <end position="338"/>
    </location>
</feature>
<comment type="caution">
    <text evidence="2">The sequence shown here is derived from an EMBL/GenBank/DDBJ whole genome shotgun (WGS) entry which is preliminary data.</text>
</comment>
<protein>
    <recommendedName>
        <fullName evidence="4">Major facilitator superfamily (MFS) profile domain-containing protein</fullName>
    </recommendedName>
</protein>
<dbReference type="AlphaFoldDB" id="A0A2T2WLD0"/>
<dbReference type="EMBL" id="PXYV01000009">
    <property type="protein sequence ID" value="PSR23045.1"/>
    <property type="molecule type" value="Genomic_DNA"/>
</dbReference>
<accession>A0A2T2WLD0</accession>
<keyword evidence="1" id="KW-1133">Transmembrane helix</keyword>
<feature type="transmembrane region" description="Helical" evidence="1">
    <location>
        <begin position="128"/>
        <end position="151"/>
    </location>
</feature>
<gene>
    <name evidence="2" type="ORF">C7B45_04525</name>
</gene>
<sequence length="341" mass="37054">MMASRITQPSQPCQQHTEAFCAQHITMTISRSFFSQNMWMRLPFWILSLAISLNAFSYGVAAVSTTWLARNPAWALWHLTYAPTGFIVGILSGGIAADHLGRTRVLRWSPLGYLVGGLLLLVTKSQLLMAAGCLALVMTAGLESTTVLTLSQELLPKTTRTNVFYLMMNFSNSGGLVLAVITALPMHPGIRQTTITLIPAILAILSGLLRRALPESVKWLQAQNSSRFRLPPFFLTARFITSVIFSYTNATGFALVTYALGVKIYPRLLVHFLILSTGGALMAGLASPLLATVPVATLLVSSYGGTWLVAMALWVHPTTHWGLWVALSLGTGIAFFGGKRI</sequence>
<proteinExistence type="predicted"/>
<dbReference type="Gene3D" id="1.20.1250.20">
    <property type="entry name" value="MFS general substrate transporter like domains"/>
    <property type="match status" value="1"/>
</dbReference>
<evidence type="ECO:0000313" key="3">
    <source>
        <dbReference type="Proteomes" id="UP000241848"/>
    </source>
</evidence>
<keyword evidence="1" id="KW-0812">Transmembrane</keyword>
<feature type="transmembrane region" description="Helical" evidence="1">
    <location>
        <begin position="293"/>
        <end position="315"/>
    </location>
</feature>
<feature type="transmembrane region" description="Helical" evidence="1">
    <location>
        <begin position="44"/>
        <end position="68"/>
    </location>
</feature>
<feature type="transmembrane region" description="Helical" evidence="1">
    <location>
        <begin position="105"/>
        <end position="122"/>
    </location>
</feature>
<organism evidence="2 3">
    <name type="scientific">Sulfobacillus acidophilus</name>
    <dbReference type="NCBI Taxonomy" id="53633"/>
    <lineage>
        <taxon>Bacteria</taxon>
        <taxon>Bacillati</taxon>
        <taxon>Bacillota</taxon>
        <taxon>Clostridia</taxon>
        <taxon>Eubacteriales</taxon>
        <taxon>Clostridiales Family XVII. Incertae Sedis</taxon>
        <taxon>Sulfobacillus</taxon>
    </lineage>
</organism>
<dbReference type="InterPro" id="IPR036259">
    <property type="entry name" value="MFS_trans_sf"/>
</dbReference>
<reference evidence="2 3" key="1">
    <citation type="journal article" date="2014" name="BMC Genomics">
        <title>Comparison of environmental and isolate Sulfobacillus genomes reveals diverse carbon, sulfur, nitrogen, and hydrogen metabolisms.</title>
        <authorList>
            <person name="Justice N.B."/>
            <person name="Norman A."/>
            <person name="Brown C.T."/>
            <person name="Singh A."/>
            <person name="Thomas B.C."/>
            <person name="Banfield J.F."/>
        </authorList>
    </citation>
    <scope>NUCLEOTIDE SEQUENCE [LARGE SCALE GENOMIC DNA]</scope>
    <source>
        <strain evidence="2">AMDSBA3</strain>
    </source>
</reference>
<dbReference type="SUPFAM" id="SSF103473">
    <property type="entry name" value="MFS general substrate transporter"/>
    <property type="match status" value="1"/>
</dbReference>
<name>A0A2T2WLD0_9FIRM</name>
<feature type="transmembrane region" description="Helical" evidence="1">
    <location>
        <begin position="190"/>
        <end position="209"/>
    </location>
</feature>
<evidence type="ECO:0008006" key="4">
    <source>
        <dbReference type="Google" id="ProtNLM"/>
    </source>
</evidence>
<evidence type="ECO:0000313" key="2">
    <source>
        <dbReference type="EMBL" id="PSR23045.1"/>
    </source>
</evidence>